<protein>
    <submittedName>
        <fullName evidence="3">Uncharacterized protein</fullName>
    </submittedName>
</protein>
<feature type="compositionally biased region" description="Basic and acidic residues" evidence="2">
    <location>
        <begin position="118"/>
        <end position="132"/>
    </location>
</feature>
<evidence type="ECO:0000256" key="2">
    <source>
        <dbReference type="SAM" id="MobiDB-lite"/>
    </source>
</evidence>
<dbReference type="Proteomes" id="UP000242188">
    <property type="component" value="Unassembled WGS sequence"/>
</dbReference>
<reference evidence="3 4" key="1">
    <citation type="journal article" date="2017" name="Nat. Ecol. Evol.">
        <title>Scallop genome provides insights into evolution of bilaterian karyotype and development.</title>
        <authorList>
            <person name="Wang S."/>
            <person name="Zhang J."/>
            <person name="Jiao W."/>
            <person name="Li J."/>
            <person name="Xun X."/>
            <person name="Sun Y."/>
            <person name="Guo X."/>
            <person name="Huan P."/>
            <person name="Dong B."/>
            <person name="Zhang L."/>
            <person name="Hu X."/>
            <person name="Sun X."/>
            <person name="Wang J."/>
            <person name="Zhao C."/>
            <person name="Wang Y."/>
            <person name="Wang D."/>
            <person name="Huang X."/>
            <person name="Wang R."/>
            <person name="Lv J."/>
            <person name="Li Y."/>
            <person name="Zhang Z."/>
            <person name="Liu B."/>
            <person name="Lu W."/>
            <person name="Hui Y."/>
            <person name="Liang J."/>
            <person name="Zhou Z."/>
            <person name="Hou R."/>
            <person name="Li X."/>
            <person name="Liu Y."/>
            <person name="Li H."/>
            <person name="Ning X."/>
            <person name="Lin Y."/>
            <person name="Zhao L."/>
            <person name="Xing Q."/>
            <person name="Dou J."/>
            <person name="Li Y."/>
            <person name="Mao J."/>
            <person name="Guo H."/>
            <person name="Dou H."/>
            <person name="Li T."/>
            <person name="Mu C."/>
            <person name="Jiang W."/>
            <person name="Fu Q."/>
            <person name="Fu X."/>
            <person name="Miao Y."/>
            <person name="Liu J."/>
            <person name="Yu Q."/>
            <person name="Li R."/>
            <person name="Liao H."/>
            <person name="Li X."/>
            <person name="Kong Y."/>
            <person name="Jiang Z."/>
            <person name="Chourrout D."/>
            <person name="Li R."/>
            <person name="Bao Z."/>
        </authorList>
    </citation>
    <scope>NUCLEOTIDE SEQUENCE [LARGE SCALE GENOMIC DNA]</scope>
    <source>
        <strain evidence="3 4">PY_sf001</strain>
    </source>
</reference>
<feature type="coiled-coil region" evidence="1">
    <location>
        <begin position="275"/>
        <end position="309"/>
    </location>
</feature>
<name>A0A210Q130_MIZYE</name>
<accession>A0A210Q130</accession>
<feature type="compositionally biased region" description="Basic and acidic residues" evidence="2">
    <location>
        <begin position="154"/>
        <end position="169"/>
    </location>
</feature>
<feature type="region of interest" description="Disordered" evidence="2">
    <location>
        <begin position="410"/>
        <end position="438"/>
    </location>
</feature>
<evidence type="ECO:0000313" key="4">
    <source>
        <dbReference type="Proteomes" id="UP000242188"/>
    </source>
</evidence>
<organism evidence="3 4">
    <name type="scientific">Mizuhopecten yessoensis</name>
    <name type="common">Japanese scallop</name>
    <name type="synonym">Patinopecten yessoensis</name>
    <dbReference type="NCBI Taxonomy" id="6573"/>
    <lineage>
        <taxon>Eukaryota</taxon>
        <taxon>Metazoa</taxon>
        <taxon>Spiralia</taxon>
        <taxon>Lophotrochozoa</taxon>
        <taxon>Mollusca</taxon>
        <taxon>Bivalvia</taxon>
        <taxon>Autobranchia</taxon>
        <taxon>Pteriomorphia</taxon>
        <taxon>Pectinida</taxon>
        <taxon>Pectinoidea</taxon>
        <taxon>Pectinidae</taxon>
        <taxon>Mizuhopecten</taxon>
    </lineage>
</organism>
<dbReference type="OrthoDB" id="6116533at2759"/>
<comment type="caution">
    <text evidence="3">The sequence shown here is derived from an EMBL/GenBank/DDBJ whole genome shotgun (WGS) entry which is preliminary data.</text>
</comment>
<sequence>MSEESGDQGQSSSVPKNNNETINSDEKKIEENPPEDLTGQIPEDLTGQIPADVILKKCLGNNSGDQGESEGVDEDQVTGVESREKTSEKRQKAVEENCDSGVASESEGVDEDQVTGVESREKKSDKRQKAVEENCDSGVQGESEGVDEDQVTEVESREKKSEKRQKAVEENCNSGVQGESEGVDEDQVTGVESRDKKSEKRWQKAVEEYCQFLEYIWKNYRFGLIMHTSFTLALMLGWTVIWQPVQDRIYYHILNYPKPPELDPNQITDFMKQHKQNSQCDLTELQEKYTTLQESYSSLEEDMLTLQNTLHTNYTKLNETLAKHEKRISNTSSSLESIGSNVTDFEGKLQLQTKQTHRLQRDVDSNILKQISEEIWKYLSVIVAVGEIGLFLYVIKLKSLLGNRGRQPQALVQQTDTVDRQDTNRDGHDNQPRSVLNGAFKTSTDNSVCVLSFNGGSAHTKHVKLSWSFLDKKVKVTDVVIHGEGEIINIPPSKIVLVHVDFNARNIILENPEREIGELRRTTVQALWRMNADVILFYYYEERNAKPLGDQDLYSSDLVSVRTQTELKRLEGQKRFISLNGKLSERQKQHLRGVVQTRIG</sequence>
<dbReference type="AlphaFoldDB" id="A0A210Q130"/>
<proteinExistence type="predicted"/>
<evidence type="ECO:0000256" key="1">
    <source>
        <dbReference type="SAM" id="Coils"/>
    </source>
</evidence>
<gene>
    <name evidence="3" type="ORF">KP79_PYT22288</name>
</gene>
<feature type="compositionally biased region" description="Basic and acidic residues" evidence="2">
    <location>
        <begin position="81"/>
        <end position="95"/>
    </location>
</feature>
<keyword evidence="4" id="KW-1185">Reference proteome</keyword>
<evidence type="ECO:0000313" key="3">
    <source>
        <dbReference type="EMBL" id="OWF42464.1"/>
    </source>
</evidence>
<feature type="compositionally biased region" description="Acidic residues" evidence="2">
    <location>
        <begin position="67"/>
        <end position="76"/>
    </location>
</feature>
<feature type="region of interest" description="Disordered" evidence="2">
    <location>
        <begin position="1"/>
        <end position="192"/>
    </location>
</feature>
<feature type="compositionally biased region" description="Basic and acidic residues" evidence="2">
    <location>
        <begin position="417"/>
        <end position="431"/>
    </location>
</feature>
<dbReference type="EMBL" id="NEDP02005267">
    <property type="protein sequence ID" value="OWF42464.1"/>
    <property type="molecule type" value="Genomic_DNA"/>
</dbReference>
<keyword evidence="1" id="KW-0175">Coiled coil</keyword>